<protein>
    <submittedName>
        <fullName evidence="1">Uncharacterized protein</fullName>
    </submittedName>
</protein>
<accession>A0A830BLR4</accession>
<comment type="caution">
    <text evidence="1">The sequence shown here is derived from an EMBL/GenBank/DDBJ whole genome shotgun (WGS) entry which is preliminary data.</text>
</comment>
<sequence length="57" mass="6103">MGNCAGTREGFTRVCGQQISTRRGGAHGPASRERESTAILLARSARPCPVRLWSGTM</sequence>
<evidence type="ECO:0000313" key="1">
    <source>
        <dbReference type="EMBL" id="GFP83011.1"/>
    </source>
</evidence>
<proteinExistence type="predicted"/>
<dbReference type="Proteomes" id="UP000653305">
    <property type="component" value="Unassembled WGS sequence"/>
</dbReference>
<dbReference type="EMBL" id="BMAC01000055">
    <property type="protein sequence ID" value="GFP83011.1"/>
    <property type="molecule type" value="Genomic_DNA"/>
</dbReference>
<keyword evidence="2" id="KW-1185">Reference proteome</keyword>
<evidence type="ECO:0000313" key="2">
    <source>
        <dbReference type="Proteomes" id="UP000653305"/>
    </source>
</evidence>
<reference evidence="1" key="1">
    <citation type="submission" date="2020-07" db="EMBL/GenBank/DDBJ databases">
        <title>Ethylene signaling mediates host invasion by parasitic plants.</title>
        <authorList>
            <person name="Yoshida S."/>
        </authorList>
    </citation>
    <scope>NUCLEOTIDE SEQUENCE</scope>
    <source>
        <strain evidence="1">Okayama</strain>
    </source>
</reference>
<gene>
    <name evidence="1" type="ORF">PHJA_000444200</name>
</gene>
<dbReference type="AlphaFoldDB" id="A0A830BLR4"/>
<name>A0A830BLR4_9LAMI</name>
<organism evidence="1 2">
    <name type="scientific">Phtheirospermum japonicum</name>
    <dbReference type="NCBI Taxonomy" id="374723"/>
    <lineage>
        <taxon>Eukaryota</taxon>
        <taxon>Viridiplantae</taxon>
        <taxon>Streptophyta</taxon>
        <taxon>Embryophyta</taxon>
        <taxon>Tracheophyta</taxon>
        <taxon>Spermatophyta</taxon>
        <taxon>Magnoliopsida</taxon>
        <taxon>eudicotyledons</taxon>
        <taxon>Gunneridae</taxon>
        <taxon>Pentapetalae</taxon>
        <taxon>asterids</taxon>
        <taxon>lamiids</taxon>
        <taxon>Lamiales</taxon>
        <taxon>Orobanchaceae</taxon>
        <taxon>Orobanchaceae incertae sedis</taxon>
        <taxon>Phtheirospermum</taxon>
    </lineage>
</organism>